<comment type="caution">
    <text evidence="1">The sequence shown here is derived from an EMBL/GenBank/DDBJ whole genome shotgun (WGS) entry which is preliminary data.</text>
</comment>
<keyword evidence="2" id="KW-1185">Reference proteome</keyword>
<gene>
    <name evidence="1" type="ORF">G3T36_03250</name>
</gene>
<evidence type="ECO:0000313" key="1">
    <source>
        <dbReference type="EMBL" id="NEN04879.1"/>
    </source>
</evidence>
<accession>A0A6L9XU07</accession>
<dbReference type="RefSeq" id="WP_163287965.1">
    <property type="nucleotide sequence ID" value="NZ_JAAGWY010000001.1"/>
</dbReference>
<name>A0A6L9XU07_9MICO</name>
<dbReference type="EMBL" id="JAAGWY010000001">
    <property type="protein sequence ID" value="NEN04879.1"/>
    <property type="molecule type" value="Genomic_DNA"/>
</dbReference>
<evidence type="ECO:0000313" key="2">
    <source>
        <dbReference type="Proteomes" id="UP000474967"/>
    </source>
</evidence>
<proteinExistence type="predicted"/>
<dbReference type="AlphaFoldDB" id="A0A6L9XU07"/>
<protein>
    <submittedName>
        <fullName evidence="1">Uncharacterized protein</fullName>
    </submittedName>
</protein>
<reference evidence="1 2" key="1">
    <citation type="journal article" date="2014" name="J. Microbiol.">
        <title>Diaminobutyricibacter tongyongensis gen. nov., sp. nov. and Homoserinibacter gongjuensis gen. nov., sp. nov. belong to the family Microbacteriaceae.</title>
        <authorList>
            <person name="Kim S.J."/>
            <person name="Ahn J.H."/>
            <person name="Weon H.Y."/>
            <person name="Hamada M."/>
            <person name="Suzuki K."/>
            <person name="Kwon S.W."/>
        </authorList>
    </citation>
    <scope>NUCLEOTIDE SEQUENCE [LARGE SCALE GENOMIC DNA]</scope>
    <source>
        <strain evidence="1 2">NBRC 108724</strain>
    </source>
</reference>
<dbReference type="Proteomes" id="UP000474967">
    <property type="component" value="Unassembled WGS sequence"/>
</dbReference>
<organism evidence="1 2">
    <name type="scientific">Leifsonia tongyongensis</name>
    <dbReference type="NCBI Taxonomy" id="1268043"/>
    <lineage>
        <taxon>Bacteria</taxon>
        <taxon>Bacillati</taxon>
        <taxon>Actinomycetota</taxon>
        <taxon>Actinomycetes</taxon>
        <taxon>Micrococcales</taxon>
        <taxon>Microbacteriaceae</taxon>
        <taxon>Leifsonia</taxon>
    </lineage>
</organism>
<sequence length="158" mass="17319">MPAIARTHTPPDDAAWQNLQDAILQERFDDLPELMSAMDFAAFAGESIELIRDAIRNGDIVATKKAGLVTIPKVANEPLVRYRLRENPSARIVPQSAAPGMRRLSTHLDQRVFDLIAHLVTNTGASVREVVEEALVARWAPAARSTDEARAGHPPRPA</sequence>